<evidence type="ECO:0000256" key="8">
    <source>
        <dbReference type="ARBA" id="ARBA00023002"/>
    </source>
</evidence>
<accession>A0A5C3KL95</accession>
<keyword evidence="9 12" id="KW-0408">Iron</keyword>
<sequence length="688" mass="75869">MLRTKSSALPARLFLRRLISSTARRSNEPFNPKGLERAEDEVDVCIVGGGPAGLSAAIRLKQLEREKGNEIRVVVLEKGSEIGSHIVSGAVIEPRALNELLPEWSTMPGHPLTQPATSSKMLFMTKNRALPIPHPPQMSNDGNYILSLSQFTRWLGEVAENEYGVEIYPGFAGAQLLFSEEPDSVDHWGNQVPSVRGVITNEVGLTKDFRMKSSFEPGMAFRSKVTLLAEGAQGSLSKQAISKYDLRREAQPQTFGIGLKEVWRIDPSKYDPGKVRHFMGWPMDYQTYGGAWEYHGDNGLVSLGLVIGLDYKNPYLSPYRELQRMKHHPYFRSLLENGERLAYGARALNEGGLQSIPKLSFPGGALIGCSAGVVNVAKIKGTHNAMKTGMLAAETAWDALQRSQEEGNETTDMTRLDQDFKESWVYKDLHEVRNLRPSFNTALGLWGGVAYSGVDSLILKGRTPWTFKHDYSHTGKNKATLFLIYLSLFLIFNSQDNTSSLDSSHTEPASRHKPIDYPPFQPPLSTDLMTSIALTGTNHAEDQPIHLRVVKTRNYVKEVAELGNLASGAGVSAVNSAVEAETLSQDEVDKERACRVNHIKVNVGEYAGLLGHACPAGVYEYVDVEGETSPNDEGTWQGKKLVINSQNCIHCKLCDIKVPTQDITWTVPEGGGGPKYSRFSSNDAVNSF</sequence>
<dbReference type="InterPro" id="IPR007859">
    <property type="entry name" value="ETF-QO/FixX_C"/>
</dbReference>
<dbReference type="SUPFAM" id="SSF51905">
    <property type="entry name" value="FAD/NAD(P)-binding domain"/>
    <property type="match status" value="1"/>
</dbReference>
<dbReference type="InterPro" id="IPR040156">
    <property type="entry name" value="ETF-QO"/>
</dbReference>
<evidence type="ECO:0000256" key="2">
    <source>
        <dbReference type="ARBA" id="ARBA00002819"/>
    </source>
</evidence>
<evidence type="ECO:0000256" key="5">
    <source>
        <dbReference type="ARBA" id="ARBA00022723"/>
    </source>
</evidence>
<dbReference type="GO" id="GO:0051539">
    <property type="term" value="F:4 iron, 4 sulfur cluster binding"/>
    <property type="evidence" value="ECO:0007669"/>
    <property type="project" value="UniProtKB-UniRule"/>
</dbReference>
<dbReference type="Pfam" id="PF13450">
    <property type="entry name" value="NAD_binding_8"/>
    <property type="match status" value="1"/>
</dbReference>
<evidence type="ECO:0000313" key="15">
    <source>
        <dbReference type="Proteomes" id="UP000307440"/>
    </source>
</evidence>
<evidence type="ECO:0000256" key="11">
    <source>
        <dbReference type="ARBA" id="ARBA00023075"/>
    </source>
</evidence>
<name>A0A5C3KL95_COPMA</name>
<dbReference type="SUPFAM" id="SSF54862">
    <property type="entry name" value="4Fe-4S ferredoxins"/>
    <property type="match status" value="1"/>
</dbReference>
<keyword evidence="7 12" id="KW-0249">Electron transport</keyword>
<keyword evidence="5 12" id="KW-0479">Metal-binding</keyword>
<evidence type="ECO:0000256" key="9">
    <source>
        <dbReference type="ARBA" id="ARBA00023004"/>
    </source>
</evidence>
<evidence type="ECO:0000256" key="7">
    <source>
        <dbReference type="ARBA" id="ARBA00022982"/>
    </source>
</evidence>
<protein>
    <recommendedName>
        <fullName evidence="12">Electron transfer flavoprotein-ubiquinone oxidoreductase</fullName>
        <shortName evidence="12">ETF-QO</shortName>
        <ecNumber evidence="12">1.5.5.1</ecNumber>
    </recommendedName>
</protein>
<organism evidence="14 15">
    <name type="scientific">Coprinopsis marcescibilis</name>
    <name type="common">Agaric fungus</name>
    <name type="synonym">Psathyrella marcescibilis</name>
    <dbReference type="NCBI Taxonomy" id="230819"/>
    <lineage>
        <taxon>Eukaryota</taxon>
        <taxon>Fungi</taxon>
        <taxon>Dikarya</taxon>
        <taxon>Basidiomycota</taxon>
        <taxon>Agaricomycotina</taxon>
        <taxon>Agaricomycetes</taxon>
        <taxon>Agaricomycetidae</taxon>
        <taxon>Agaricales</taxon>
        <taxon>Agaricineae</taxon>
        <taxon>Psathyrellaceae</taxon>
        <taxon>Coprinopsis</taxon>
    </lineage>
</organism>
<comment type="cofactor">
    <cofactor evidence="12">
        <name>[4Fe-4S] cluster</name>
        <dbReference type="ChEBI" id="CHEBI:49883"/>
    </cofactor>
    <text evidence="12">Binds 1 [4Fe-4S] cluster.</text>
</comment>
<dbReference type="Proteomes" id="UP000307440">
    <property type="component" value="Unassembled WGS sequence"/>
</dbReference>
<dbReference type="PANTHER" id="PTHR10617:SF107">
    <property type="entry name" value="ELECTRON TRANSFER FLAVOPROTEIN-UBIQUINONE OXIDOREDUCTASE, MITOCHONDRIAL"/>
    <property type="match status" value="1"/>
</dbReference>
<dbReference type="GO" id="GO:0005743">
    <property type="term" value="C:mitochondrial inner membrane"/>
    <property type="evidence" value="ECO:0007669"/>
    <property type="project" value="TreeGrafter"/>
</dbReference>
<dbReference type="Gene3D" id="3.50.50.60">
    <property type="entry name" value="FAD/NAD(P)-binding domain"/>
    <property type="match status" value="1"/>
</dbReference>
<dbReference type="GO" id="GO:0046872">
    <property type="term" value="F:metal ion binding"/>
    <property type="evidence" value="ECO:0007669"/>
    <property type="project" value="UniProtKB-KW"/>
</dbReference>
<comment type="catalytic activity">
    <reaction evidence="12">
        <text>a ubiquinone + reduced [electron-transfer flavoprotein] = a ubiquinol + oxidized [electron-transfer flavoprotein] + H(+)</text>
        <dbReference type="Rhea" id="RHEA:24052"/>
        <dbReference type="Rhea" id="RHEA-COMP:9565"/>
        <dbReference type="Rhea" id="RHEA-COMP:9566"/>
        <dbReference type="Rhea" id="RHEA-COMP:10685"/>
        <dbReference type="Rhea" id="RHEA-COMP:10686"/>
        <dbReference type="ChEBI" id="CHEBI:15378"/>
        <dbReference type="ChEBI" id="CHEBI:16389"/>
        <dbReference type="ChEBI" id="CHEBI:17976"/>
        <dbReference type="ChEBI" id="CHEBI:57692"/>
        <dbReference type="ChEBI" id="CHEBI:58307"/>
        <dbReference type="EC" id="1.5.5.1"/>
    </reaction>
</comment>
<comment type="cofactor">
    <cofactor evidence="1 12">
        <name>FAD</name>
        <dbReference type="ChEBI" id="CHEBI:57692"/>
    </cofactor>
</comment>
<dbReference type="SUPFAM" id="SSF54373">
    <property type="entry name" value="FAD-linked reductases, C-terminal domain"/>
    <property type="match status" value="1"/>
</dbReference>
<dbReference type="AlphaFoldDB" id="A0A5C3KL95"/>
<gene>
    <name evidence="14" type="ORF">FA15DRAFT_696611</name>
</gene>
<dbReference type="EMBL" id="ML210281">
    <property type="protein sequence ID" value="TFK21016.1"/>
    <property type="molecule type" value="Genomic_DNA"/>
</dbReference>
<reference evidence="14 15" key="1">
    <citation type="journal article" date="2019" name="Nat. Ecol. Evol.">
        <title>Megaphylogeny resolves global patterns of mushroom evolution.</title>
        <authorList>
            <person name="Varga T."/>
            <person name="Krizsan K."/>
            <person name="Foldi C."/>
            <person name="Dima B."/>
            <person name="Sanchez-Garcia M."/>
            <person name="Sanchez-Ramirez S."/>
            <person name="Szollosi G.J."/>
            <person name="Szarkandi J.G."/>
            <person name="Papp V."/>
            <person name="Albert L."/>
            <person name="Andreopoulos W."/>
            <person name="Angelini C."/>
            <person name="Antonin V."/>
            <person name="Barry K.W."/>
            <person name="Bougher N.L."/>
            <person name="Buchanan P."/>
            <person name="Buyck B."/>
            <person name="Bense V."/>
            <person name="Catcheside P."/>
            <person name="Chovatia M."/>
            <person name="Cooper J."/>
            <person name="Damon W."/>
            <person name="Desjardin D."/>
            <person name="Finy P."/>
            <person name="Geml J."/>
            <person name="Haridas S."/>
            <person name="Hughes K."/>
            <person name="Justo A."/>
            <person name="Karasinski D."/>
            <person name="Kautmanova I."/>
            <person name="Kiss B."/>
            <person name="Kocsube S."/>
            <person name="Kotiranta H."/>
            <person name="LaButti K.M."/>
            <person name="Lechner B.E."/>
            <person name="Liimatainen K."/>
            <person name="Lipzen A."/>
            <person name="Lukacs Z."/>
            <person name="Mihaltcheva S."/>
            <person name="Morgado L.N."/>
            <person name="Niskanen T."/>
            <person name="Noordeloos M.E."/>
            <person name="Ohm R.A."/>
            <person name="Ortiz-Santana B."/>
            <person name="Ovrebo C."/>
            <person name="Racz N."/>
            <person name="Riley R."/>
            <person name="Savchenko A."/>
            <person name="Shiryaev A."/>
            <person name="Soop K."/>
            <person name="Spirin V."/>
            <person name="Szebenyi C."/>
            <person name="Tomsovsky M."/>
            <person name="Tulloss R.E."/>
            <person name="Uehling J."/>
            <person name="Grigoriev I.V."/>
            <person name="Vagvolgyi C."/>
            <person name="Papp T."/>
            <person name="Martin F.M."/>
            <person name="Miettinen O."/>
            <person name="Hibbett D.S."/>
            <person name="Nagy L.G."/>
        </authorList>
    </citation>
    <scope>NUCLEOTIDE SEQUENCE [LARGE SCALE GENOMIC DNA]</scope>
    <source>
        <strain evidence="14 15">CBS 121175</strain>
    </source>
</reference>
<keyword evidence="15" id="KW-1185">Reference proteome</keyword>
<dbReference type="InterPro" id="IPR017896">
    <property type="entry name" value="4Fe4S_Fe-S-bd"/>
</dbReference>
<evidence type="ECO:0000256" key="12">
    <source>
        <dbReference type="RuleBase" id="RU366068"/>
    </source>
</evidence>
<feature type="domain" description="4Fe-4S ferredoxin-type" evidence="13">
    <location>
        <begin position="639"/>
        <end position="668"/>
    </location>
</feature>
<keyword evidence="10 12" id="KW-0411">Iron-sulfur</keyword>
<proteinExistence type="predicted"/>
<dbReference type="Pfam" id="PF21162">
    <property type="entry name" value="ETFQO_UQ-bd"/>
    <property type="match status" value="1"/>
</dbReference>
<evidence type="ECO:0000259" key="13">
    <source>
        <dbReference type="PROSITE" id="PS51379"/>
    </source>
</evidence>
<comment type="function">
    <text evidence="2 12">Accepts electrons from ETF and reduces ubiquinone.</text>
</comment>
<evidence type="ECO:0000313" key="14">
    <source>
        <dbReference type="EMBL" id="TFK21016.1"/>
    </source>
</evidence>
<keyword evidence="8 12" id="KW-0560">Oxidoreductase</keyword>
<keyword evidence="11 12" id="KW-0830">Ubiquinone</keyword>
<keyword evidence="6 12" id="KW-0274">FAD</keyword>
<evidence type="ECO:0000256" key="1">
    <source>
        <dbReference type="ARBA" id="ARBA00001974"/>
    </source>
</evidence>
<dbReference type="Gene3D" id="3.30.70.20">
    <property type="match status" value="1"/>
</dbReference>
<dbReference type="Pfam" id="PF05187">
    <property type="entry name" value="Fer4_ETF_QO"/>
    <property type="match status" value="1"/>
</dbReference>
<evidence type="ECO:0000256" key="4">
    <source>
        <dbReference type="ARBA" id="ARBA00022630"/>
    </source>
</evidence>
<evidence type="ECO:0000256" key="6">
    <source>
        <dbReference type="ARBA" id="ARBA00022827"/>
    </source>
</evidence>
<dbReference type="InterPro" id="IPR036188">
    <property type="entry name" value="FAD/NAD-bd_sf"/>
</dbReference>
<dbReference type="PROSITE" id="PS51379">
    <property type="entry name" value="4FE4S_FER_2"/>
    <property type="match status" value="1"/>
</dbReference>
<dbReference type="OrthoDB" id="437331at2759"/>
<dbReference type="InterPro" id="IPR049398">
    <property type="entry name" value="ETF-QO/FixC_UQ-bd"/>
</dbReference>
<evidence type="ECO:0000256" key="3">
    <source>
        <dbReference type="ARBA" id="ARBA00022448"/>
    </source>
</evidence>
<dbReference type="Gene3D" id="3.30.9.90">
    <property type="match status" value="1"/>
</dbReference>
<dbReference type="PANTHER" id="PTHR10617">
    <property type="entry name" value="ELECTRON TRANSFER FLAVOPROTEIN-UBIQUINONE OXIDOREDUCTASE"/>
    <property type="match status" value="1"/>
</dbReference>
<dbReference type="EC" id="1.5.5.1" evidence="12"/>
<dbReference type="GO" id="GO:0004174">
    <property type="term" value="F:electron-transferring-flavoprotein dehydrogenase activity"/>
    <property type="evidence" value="ECO:0007669"/>
    <property type="project" value="UniProtKB-UniRule"/>
</dbReference>
<dbReference type="STRING" id="230819.A0A5C3KL95"/>
<keyword evidence="4 12" id="KW-0285">Flavoprotein</keyword>
<evidence type="ECO:0000256" key="10">
    <source>
        <dbReference type="ARBA" id="ARBA00023014"/>
    </source>
</evidence>
<keyword evidence="3 12" id="KW-0813">Transport</keyword>